<dbReference type="RefSeq" id="WP_170160730.1">
    <property type="nucleotide sequence ID" value="NZ_QNRE01000003.1"/>
</dbReference>
<dbReference type="InterPro" id="IPR042099">
    <property type="entry name" value="ANL_N_sf"/>
</dbReference>
<gene>
    <name evidence="2" type="ORF">DFR74_10359</name>
</gene>
<comment type="caution">
    <text evidence="2">The sequence shown here is derived from an EMBL/GenBank/DDBJ whole genome shotgun (WGS) entry which is preliminary data.</text>
</comment>
<evidence type="ECO:0000259" key="1">
    <source>
        <dbReference type="Pfam" id="PF00501"/>
    </source>
</evidence>
<dbReference type="GO" id="GO:0016405">
    <property type="term" value="F:CoA-ligase activity"/>
    <property type="evidence" value="ECO:0007669"/>
    <property type="project" value="TreeGrafter"/>
</dbReference>
<name>A0A366DQP6_9NOCA</name>
<dbReference type="STRING" id="1210090.GCA_001613185_03547"/>
<keyword evidence="3" id="KW-1185">Reference proteome</keyword>
<organism evidence="2 3">
    <name type="scientific">Nocardia puris</name>
    <dbReference type="NCBI Taxonomy" id="208602"/>
    <lineage>
        <taxon>Bacteria</taxon>
        <taxon>Bacillati</taxon>
        <taxon>Actinomycetota</taxon>
        <taxon>Actinomycetes</taxon>
        <taxon>Mycobacteriales</taxon>
        <taxon>Nocardiaceae</taxon>
        <taxon>Nocardia</taxon>
    </lineage>
</organism>
<feature type="domain" description="AMP-dependent synthetase/ligase" evidence="1">
    <location>
        <begin position="49"/>
        <end position="394"/>
    </location>
</feature>
<keyword evidence="2" id="KW-0436">Ligase</keyword>
<dbReference type="PROSITE" id="PS00455">
    <property type="entry name" value="AMP_BINDING"/>
    <property type="match status" value="1"/>
</dbReference>
<dbReference type="PANTHER" id="PTHR24096">
    <property type="entry name" value="LONG-CHAIN-FATTY-ACID--COA LIGASE"/>
    <property type="match status" value="1"/>
</dbReference>
<dbReference type="Proteomes" id="UP000252586">
    <property type="component" value="Unassembled WGS sequence"/>
</dbReference>
<proteinExistence type="predicted"/>
<sequence length="538" mass="58746">MGSRKPKNVAALLDWHAGRSQQTTFHLDRPFDIAPWEGTVIDGAAAAGLVRDAAGWLHAAGARPGDRVAIVKDNHFDIQFLVAAAARIGAVPAALSSAAPADTLRHLITSTKPAVTILSPNVIRALTEGGEKLPEAAGRIVVVGEDSYPESIGDVIHFEELRGGPEAPVRLRADDEPAFLCHTSGTTGLPKLVVHTTTTLYHATRLDTIPFPVLTSGHRDVYASAVSFAHARAAGTFTAQLSLAPAKLVILSNHEPDNAVSVLRNHRVTILEACPNIFLHWQPLTRTHPELFERIRLYFNTFDLIHPSTVRAFLGATRRRFPLWLQGWGQSETGPITGGFYNRTRVRWASGKSAVTSDIGWTVPGISRAKVVDPVTGARQRIGQPGLLMARGKGRCVDYLGETERHREKVDGKWWNTGDLGYRDLLGRFRLLDREVDMIPGMSGIDVESLLLDRLEHATEVVVLGVPGRLPAPVLCLAGGALDEELWARATRDLPPLGPPVVLPWEDVPRTSTWKVRRHALREQVLGTAETFGTGRWT</sequence>
<dbReference type="Gene3D" id="3.40.50.12780">
    <property type="entry name" value="N-terminal domain of ligase-like"/>
    <property type="match status" value="1"/>
</dbReference>
<dbReference type="InterPro" id="IPR000873">
    <property type="entry name" value="AMP-dep_synth/lig_dom"/>
</dbReference>
<accession>A0A366DQP6</accession>
<evidence type="ECO:0000313" key="3">
    <source>
        <dbReference type="Proteomes" id="UP000252586"/>
    </source>
</evidence>
<evidence type="ECO:0000313" key="2">
    <source>
        <dbReference type="EMBL" id="RBO92416.1"/>
    </source>
</evidence>
<dbReference type="AlphaFoldDB" id="A0A366DQP6"/>
<dbReference type="SUPFAM" id="SSF56801">
    <property type="entry name" value="Acetyl-CoA synthetase-like"/>
    <property type="match status" value="1"/>
</dbReference>
<dbReference type="Pfam" id="PF00501">
    <property type="entry name" value="AMP-binding"/>
    <property type="match status" value="1"/>
</dbReference>
<reference evidence="2 3" key="1">
    <citation type="submission" date="2018-06" db="EMBL/GenBank/DDBJ databases">
        <title>Genomic Encyclopedia of Type Strains, Phase IV (KMG-IV): sequencing the most valuable type-strain genomes for metagenomic binning, comparative biology and taxonomic classification.</title>
        <authorList>
            <person name="Goeker M."/>
        </authorList>
    </citation>
    <scope>NUCLEOTIDE SEQUENCE [LARGE SCALE GENOMIC DNA]</scope>
    <source>
        <strain evidence="2 3">DSM 44599</strain>
    </source>
</reference>
<dbReference type="EMBL" id="QNRE01000003">
    <property type="protein sequence ID" value="RBO92416.1"/>
    <property type="molecule type" value="Genomic_DNA"/>
</dbReference>
<protein>
    <submittedName>
        <fullName evidence="2">Acyl-CoA synthetase (AMP-forming)/AMP-acid ligase II</fullName>
    </submittedName>
</protein>
<dbReference type="InterPro" id="IPR020845">
    <property type="entry name" value="AMP-binding_CS"/>
</dbReference>